<dbReference type="PROSITE" id="PS50106">
    <property type="entry name" value="PDZ"/>
    <property type="match status" value="1"/>
</dbReference>
<comment type="similarity">
    <text evidence="1">Belongs to the proteasome subunit p27 family.</text>
</comment>
<dbReference type="GO" id="GO:0005737">
    <property type="term" value="C:cytoplasm"/>
    <property type="evidence" value="ECO:0007669"/>
    <property type="project" value="TreeGrafter"/>
</dbReference>
<dbReference type="STRING" id="1890683.A0A427Y812"/>
<dbReference type="OrthoDB" id="72325at2759"/>
<dbReference type="Pfam" id="PF18265">
    <property type="entry name" value="Nas2_N"/>
    <property type="match status" value="1"/>
</dbReference>
<evidence type="ECO:0000259" key="5">
    <source>
        <dbReference type="PROSITE" id="PS50106"/>
    </source>
</evidence>
<reference evidence="6 7" key="1">
    <citation type="submission" date="2018-11" db="EMBL/GenBank/DDBJ databases">
        <title>Genome sequence of Saitozyma podzolica DSM 27192.</title>
        <authorList>
            <person name="Aliyu H."/>
            <person name="Gorte O."/>
            <person name="Ochsenreither K."/>
        </authorList>
    </citation>
    <scope>NUCLEOTIDE SEQUENCE [LARGE SCALE GENOMIC DNA]</scope>
    <source>
        <strain evidence="6 7">DSM 27192</strain>
    </source>
</reference>
<comment type="caution">
    <text evidence="6">The sequence shown here is derived from an EMBL/GenBank/DDBJ whole genome shotgun (WGS) entry which is preliminary data.</text>
</comment>
<feature type="domain" description="PDZ" evidence="5">
    <location>
        <begin position="160"/>
        <end position="215"/>
    </location>
</feature>
<dbReference type="InterPro" id="IPR001478">
    <property type="entry name" value="PDZ"/>
</dbReference>
<keyword evidence="6" id="KW-0647">Proteasome</keyword>
<evidence type="ECO:0000256" key="3">
    <source>
        <dbReference type="ARBA" id="ARBA00068021"/>
    </source>
</evidence>
<dbReference type="PANTHER" id="PTHR12651">
    <property type="entry name" value="26S PROTEASOME NON-ATPASE REGULATORY SUBUNIT 9"/>
    <property type="match status" value="1"/>
</dbReference>
<dbReference type="InterPro" id="IPR036034">
    <property type="entry name" value="PDZ_sf"/>
</dbReference>
<evidence type="ECO:0000313" key="7">
    <source>
        <dbReference type="Proteomes" id="UP000279259"/>
    </source>
</evidence>
<dbReference type="InterPro" id="IPR035269">
    <property type="entry name" value="PSMD9"/>
</dbReference>
<organism evidence="6 7">
    <name type="scientific">Saitozyma podzolica</name>
    <dbReference type="NCBI Taxonomy" id="1890683"/>
    <lineage>
        <taxon>Eukaryota</taxon>
        <taxon>Fungi</taxon>
        <taxon>Dikarya</taxon>
        <taxon>Basidiomycota</taxon>
        <taxon>Agaricomycotina</taxon>
        <taxon>Tremellomycetes</taxon>
        <taxon>Tremellales</taxon>
        <taxon>Trimorphomycetaceae</taxon>
        <taxon>Saitozyma</taxon>
    </lineage>
</organism>
<dbReference type="Proteomes" id="UP000279259">
    <property type="component" value="Unassembled WGS sequence"/>
</dbReference>
<protein>
    <recommendedName>
        <fullName evidence="3">Probable 26S proteasome regulatory subunit p27</fullName>
    </recommendedName>
</protein>
<feature type="region of interest" description="Disordered" evidence="4">
    <location>
        <begin position="1"/>
        <end position="24"/>
    </location>
</feature>
<dbReference type="FunFam" id="2.30.42.10:FF:000107">
    <property type="entry name" value="26S proteasome non-ATPase regulatory subunit 9"/>
    <property type="match status" value="1"/>
</dbReference>
<evidence type="ECO:0000256" key="1">
    <source>
        <dbReference type="ARBA" id="ARBA00005256"/>
    </source>
</evidence>
<evidence type="ECO:0000256" key="4">
    <source>
        <dbReference type="SAM" id="MobiDB-lite"/>
    </source>
</evidence>
<dbReference type="InterPro" id="IPR041489">
    <property type="entry name" value="PDZ_6"/>
</dbReference>
<gene>
    <name evidence="6" type="primary">NAS2</name>
    <name evidence="6" type="ORF">EHS25_003149</name>
</gene>
<dbReference type="GO" id="GO:0000502">
    <property type="term" value="C:proteasome complex"/>
    <property type="evidence" value="ECO:0007669"/>
    <property type="project" value="UniProtKB-KW"/>
</dbReference>
<dbReference type="SUPFAM" id="SSF50156">
    <property type="entry name" value="PDZ domain-like"/>
    <property type="match status" value="1"/>
</dbReference>
<evidence type="ECO:0000313" key="6">
    <source>
        <dbReference type="EMBL" id="RSH87240.1"/>
    </source>
</evidence>
<dbReference type="EMBL" id="RSCD01000017">
    <property type="protein sequence ID" value="RSH87240.1"/>
    <property type="molecule type" value="Genomic_DNA"/>
</dbReference>
<dbReference type="PANTHER" id="PTHR12651:SF1">
    <property type="entry name" value="26S PROTEASOME NON-ATPASE REGULATORY SUBUNIT 9"/>
    <property type="match status" value="1"/>
</dbReference>
<evidence type="ECO:0000256" key="2">
    <source>
        <dbReference type="ARBA" id="ARBA00023186"/>
    </source>
</evidence>
<accession>A0A427Y812</accession>
<dbReference type="Pfam" id="PF17820">
    <property type="entry name" value="PDZ_6"/>
    <property type="match status" value="1"/>
</dbReference>
<dbReference type="GO" id="GO:0005634">
    <property type="term" value="C:nucleus"/>
    <property type="evidence" value="ECO:0007669"/>
    <property type="project" value="TreeGrafter"/>
</dbReference>
<dbReference type="AlphaFoldDB" id="A0A427Y812"/>
<name>A0A427Y812_9TREE</name>
<dbReference type="Gene3D" id="2.30.42.10">
    <property type="match status" value="1"/>
</dbReference>
<proteinExistence type="inferred from homology"/>
<dbReference type="GO" id="GO:0070682">
    <property type="term" value="P:proteasome regulatory particle assembly"/>
    <property type="evidence" value="ECO:0007669"/>
    <property type="project" value="InterPro"/>
</dbReference>
<dbReference type="InterPro" id="IPR040815">
    <property type="entry name" value="Nas2_N"/>
</dbReference>
<keyword evidence="7" id="KW-1185">Reference proteome</keyword>
<keyword evidence="2" id="KW-0143">Chaperone</keyword>
<dbReference type="Gene3D" id="6.10.140.1710">
    <property type="match status" value="1"/>
</dbReference>
<sequence>MAFPAPAEPPSTSFPLPHPEAYPGEPREYARALMQRKDEIEAEMEALKEVLASHGTTPETSLFDPEGYPRADIDIYAIRHARSALARLHTDRNLVNERLAPALEAAFQREAGSAETSAIAPLSTSLNGAQPLANGHDAAARARGEEIAMEAVPDAPVAKVNSVAPGSPAADAGLNAGDYILDFAGVTAPGGLQDIGALVQRSEMTPLRLVVSRGSEAQRVVLTLTPRSGWGGRGLLGCHILPA</sequence>